<dbReference type="PRINTS" id="PR01434">
    <property type="entry name" value="NADHDHGNASE5"/>
</dbReference>
<evidence type="ECO:0000256" key="3">
    <source>
        <dbReference type="ARBA" id="ARBA00022449"/>
    </source>
</evidence>
<feature type="transmembrane region" description="Helical" evidence="10">
    <location>
        <begin position="303"/>
        <end position="324"/>
    </location>
</feature>
<feature type="transmembrane region" description="Helical" evidence="10">
    <location>
        <begin position="330"/>
        <end position="352"/>
    </location>
</feature>
<dbReference type="InterPro" id="IPR001750">
    <property type="entry name" value="ND/Mrp_TM"/>
</dbReference>
<dbReference type="InterPro" id="IPR042106">
    <property type="entry name" value="Nuo/plastoQ_OxRdtase_6_NuoJ"/>
</dbReference>
<dbReference type="Pfam" id="PF00361">
    <property type="entry name" value="Proton_antipo_M"/>
    <property type="match status" value="1"/>
</dbReference>
<proteinExistence type="predicted"/>
<dbReference type="AlphaFoldDB" id="A0A0B1Q624"/>
<comment type="subcellular location">
    <subcellularLocation>
        <location evidence="1">Cell membrane</location>
        <topology evidence="1">Multi-pass membrane protein</topology>
    </subcellularLocation>
    <subcellularLocation>
        <location evidence="9">Membrane</location>
        <topology evidence="9">Multi-pass membrane protein</topology>
    </subcellularLocation>
</comment>
<feature type="domain" description="NADH-Ubiquinone oxidoreductase (complex I) chain 5 N-terminal" evidence="12">
    <location>
        <begin position="70"/>
        <end position="116"/>
    </location>
</feature>
<dbReference type="GO" id="GO:0005886">
    <property type="term" value="C:plasma membrane"/>
    <property type="evidence" value="ECO:0007669"/>
    <property type="project" value="UniProtKB-SubCell"/>
</dbReference>
<keyword evidence="4" id="KW-1003">Cell membrane</keyword>
<feature type="domain" description="MrpA C-terminal/MbhD" evidence="13">
    <location>
        <begin position="615"/>
        <end position="678"/>
    </location>
</feature>
<keyword evidence="6 10" id="KW-1133">Transmembrane helix</keyword>
<gene>
    <name evidence="15" type="ORF">LA66_04245</name>
</gene>
<keyword evidence="2" id="KW-0813">Transport</keyword>
<feature type="transmembrane region" description="Helical" evidence="10">
    <location>
        <begin position="138"/>
        <end position="155"/>
    </location>
</feature>
<dbReference type="InterPro" id="IPR001516">
    <property type="entry name" value="Proton_antipo_N"/>
</dbReference>
<evidence type="ECO:0000256" key="9">
    <source>
        <dbReference type="RuleBase" id="RU000320"/>
    </source>
</evidence>
<dbReference type="Pfam" id="PF00662">
    <property type="entry name" value="Proton_antipo_N"/>
    <property type="match status" value="1"/>
</dbReference>
<evidence type="ECO:0000313" key="15">
    <source>
        <dbReference type="EMBL" id="KHJ55844.1"/>
    </source>
</evidence>
<evidence type="ECO:0000256" key="8">
    <source>
        <dbReference type="ARBA" id="ARBA00023136"/>
    </source>
</evidence>
<feature type="transmembrane region" description="Helical" evidence="10">
    <location>
        <begin position="605"/>
        <end position="626"/>
    </location>
</feature>
<evidence type="ECO:0000256" key="4">
    <source>
        <dbReference type="ARBA" id="ARBA00022475"/>
    </source>
</evidence>
<dbReference type="GO" id="GO:0015297">
    <property type="term" value="F:antiporter activity"/>
    <property type="evidence" value="ECO:0007669"/>
    <property type="project" value="UniProtKB-KW"/>
</dbReference>
<dbReference type="InterPro" id="IPR025383">
    <property type="entry name" value="MrpA_C/MbhD"/>
</dbReference>
<dbReference type="Pfam" id="PF20501">
    <property type="entry name" value="MbhE"/>
    <property type="match status" value="1"/>
</dbReference>
<accession>A0A0B1Q624</accession>
<dbReference type="PANTHER" id="PTHR43373:SF1">
    <property type="entry name" value="NA(+)_H(+) ANTIPORTER SUBUNIT A"/>
    <property type="match status" value="1"/>
</dbReference>
<comment type="caution">
    <text evidence="15">The sequence shown here is derived from an EMBL/GenBank/DDBJ whole genome shotgun (WGS) entry which is preliminary data.</text>
</comment>
<feature type="domain" description="NADH:quinone oxidoreductase/Mrp antiporter transmembrane" evidence="11">
    <location>
        <begin position="132"/>
        <end position="415"/>
    </location>
</feature>
<evidence type="ECO:0000256" key="6">
    <source>
        <dbReference type="ARBA" id="ARBA00022989"/>
    </source>
</evidence>
<organism evidence="15 16">
    <name type="scientific">Aureimonas altamirensis</name>
    <dbReference type="NCBI Taxonomy" id="370622"/>
    <lineage>
        <taxon>Bacteria</taxon>
        <taxon>Pseudomonadati</taxon>
        <taxon>Pseudomonadota</taxon>
        <taxon>Alphaproteobacteria</taxon>
        <taxon>Hyphomicrobiales</taxon>
        <taxon>Aurantimonadaceae</taxon>
        <taxon>Aureimonas</taxon>
    </lineage>
</organism>
<dbReference type="InterPro" id="IPR050616">
    <property type="entry name" value="CPA3_Na-H_Antiporter_A"/>
</dbReference>
<feature type="transmembrane region" description="Helical" evidence="10">
    <location>
        <begin position="573"/>
        <end position="593"/>
    </location>
</feature>
<evidence type="ECO:0000256" key="2">
    <source>
        <dbReference type="ARBA" id="ARBA00022448"/>
    </source>
</evidence>
<feature type="transmembrane region" description="Helical" evidence="10">
    <location>
        <begin position="115"/>
        <end position="132"/>
    </location>
</feature>
<dbReference type="OrthoDB" id="9811798at2"/>
<dbReference type="InterPro" id="IPR046806">
    <property type="entry name" value="MrpA_C/MbhE"/>
</dbReference>
<name>A0A0B1Q624_9HYPH</name>
<dbReference type="GO" id="GO:0006811">
    <property type="term" value="P:monoatomic ion transport"/>
    <property type="evidence" value="ECO:0007669"/>
    <property type="project" value="UniProtKB-KW"/>
</dbReference>
<feature type="transmembrane region" description="Helical" evidence="10">
    <location>
        <begin position="694"/>
        <end position="712"/>
    </location>
</feature>
<keyword evidence="3" id="KW-0050">Antiport</keyword>
<feature type="transmembrane region" description="Helical" evidence="10">
    <location>
        <begin position="33"/>
        <end position="53"/>
    </location>
</feature>
<feature type="transmembrane region" description="Helical" evidence="10">
    <location>
        <begin position="412"/>
        <end position="435"/>
    </location>
</feature>
<feature type="transmembrane region" description="Helical" evidence="10">
    <location>
        <begin position="167"/>
        <end position="189"/>
    </location>
</feature>
<feature type="transmembrane region" description="Helical" evidence="10">
    <location>
        <begin position="633"/>
        <end position="651"/>
    </location>
</feature>
<dbReference type="STRING" id="370622.LA66_04245"/>
<reference evidence="15 16" key="1">
    <citation type="submission" date="2014-09" db="EMBL/GenBank/DDBJ databases">
        <title>Isolation and characterization of Aurantimonas altamirensis ON-56566 from clinical sample following a dog bite.</title>
        <authorList>
            <person name="Eshaghi A."/>
            <person name="Li A."/>
            <person name="Shahinas D."/>
            <person name="Bahn P."/>
            <person name="Kus J.V."/>
            <person name="Patel S.N."/>
        </authorList>
    </citation>
    <scope>NUCLEOTIDE SEQUENCE [LARGE SCALE GENOMIC DNA]</scope>
    <source>
        <strain evidence="15 16">ON-56566</strain>
    </source>
</reference>
<dbReference type="Gene3D" id="1.20.120.1200">
    <property type="entry name" value="NADH-ubiquinone/plastoquinone oxidoreductase chain 6, subunit NuoJ"/>
    <property type="match status" value="1"/>
</dbReference>
<evidence type="ECO:0000256" key="1">
    <source>
        <dbReference type="ARBA" id="ARBA00004651"/>
    </source>
</evidence>
<feature type="transmembrane region" description="Helical" evidence="10">
    <location>
        <begin position="657"/>
        <end position="674"/>
    </location>
</feature>
<dbReference type="PANTHER" id="PTHR43373">
    <property type="entry name" value="NA(+)/H(+) ANTIPORTER SUBUNIT"/>
    <property type="match status" value="1"/>
</dbReference>
<dbReference type="RefSeq" id="WP_039188887.1">
    <property type="nucleotide sequence ID" value="NZ_JRFJ01000001.1"/>
</dbReference>
<dbReference type="Pfam" id="PF13244">
    <property type="entry name" value="MbhD"/>
    <property type="match status" value="1"/>
</dbReference>
<evidence type="ECO:0000259" key="12">
    <source>
        <dbReference type="Pfam" id="PF00662"/>
    </source>
</evidence>
<feature type="transmembrane region" description="Helical" evidence="10">
    <location>
        <begin position="273"/>
        <end position="296"/>
    </location>
</feature>
<feature type="transmembrane region" description="Helical" evidence="10">
    <location>
        <begin position="373"/>
        <end position="392"/>
    </location>
</feature>
<feature type="transmembrane region" description="Helical" evidence="10">
    <location>
        <begin position="494"/>
        <end position="523"/>
    </location>
</feature>
<dbReference type="EMBL" id="JRFJ01000001">
    <property type="protein sequence ID" value="KHJ55844.1"/>
    <property type="molecule type" value="Genomic_DNA"/>
</dbReference>
<feature type="transmembrane region" description="Helical" evidence="10">
    <location>
        <begin position="209"/>
        <end position="225"/>
    </location>
</feature>
<sequence>MEGQTGQLFYLAVALPFVAAIIAPSVHKMFGRFSAYALALFPALAFALIFAVSEQIQGREIFLFGFDWVPTFDVRFSFRLDGLSYAFALLILGIGALVVLYSGGYLSKSDKLGRFYSYIFLFMGAMLGLVLADDLMTLFIFWELTSITSFLLIGFQHEREAARRGAIQALVVTGAGALALLAGFVLIRATTGLTSVSELIDQPQAIYESGAYGPILVLLLAGAFTKSAQMPFHVWLPNAMEAPTPVSAYLHSATMVKAGIYLLMRFFPVMGETLMWEVALVSAGSITMVIGAILALRQADVKLMLAYTTVASLGLLVLLIGIGSELALEAAVLYVIAHSLAKACLFMVAGSVDHGAGTRDIRALGGLARTMPYTFAAALLGAAAMGGLPPLFGFLAKEEVYAAAFQAGPLPYAGAMTLVTLVGNCFMFATVLVVAWKPFVGTLPSGLRRAHETSFLVWAPPLLLGVVGLLAGLFSQVTHQFISNPMAPPSLDEAVAITIAVGFHFGAPLVLSVVTIAVGILIYMKSKEARARIASVLTAIGWGPDRGFDQFIRGLIVASAAITNFLQPGRLDYYMRMTFIVIIGLLWVTMISTGGLPSMPDWPMLYFYEWMLLGILVLGVVVVAVAPNRLAAMLSLGIQGLAVALLFLLLGAPDLSFTQFMVEILSVAILALVMTRLRLQPADRRPWREVAPELLLAALGGAGLALFLISVTQTTMDTTLSDFYTRYSYVIAHGRNIVNVILVDFRAVDTFGEIAVVLTTGAAILALVRIRVSKKDRQGIKKKKRPAAEVQP</sequence>
<keyword evidence="5 9" id="KW-0812">Transmembrane</keyword>
<feature type="transmembrane region" description="Helical" evidence="10">
    <location>
        <begin position="6"/>
        <end position="26"/>
    </location>
</feature>
<feature type="domain" description="MrpA C-terminal/MbhE" evidence="14">
    <location>
        <begin position="693"/>
        <end position="770"/>
    </location>
</feature>
<protein>
    <submittedName>
        <fullName evidence="15">Monovalent cation/H+ antiporter subunit A</fullName>
    </submittedName>
</protein>
<keyword evidence="8 10" id="KW-0472">Membrane</keyword>
<dbReference type="Proteomes" id="UP000030826">
    <property type="component" value="Unassembled WGS sequence"/>
</dbReference>
<dbReference type="NCBIfam" id="NF009287">
    <property type="entry name" value="PRK12647.1"/>
    <property type="match status" value="1"/>
</dbReference>
<evidence type="ECO:0000313" key="16">
    <source>
        <dbReference type="Proteomes" id="UP000030826"/>
    </source>
</evidence>
<feature type="transmembrane region" description="Helical" evidence="10">
    <location>
        <begin position="83"/>
        <end position="103"/>
    </location>
</feature>
<evidence type="ECO:0000256" key="10">
    <source>
        <dbReference type="SAM" id="Phobius"/>
    </source>
</evidence>
<evidence type="ECO:0000259" key="14">
    <source>
        <dbReference type="Pfam" id="PF20501"/>
    </source>
</evidence>
<evidence type="ECO:0000256" key="5">
    <source>
        <dbReference type="ARBA" id="ARBA00022692"/>
    </source>
</evidence>
<evidence type="ECO:0000259" key="13">
    <source>
        <dbReference type="Pfam" id="PF13244"/>
    </source>
</evidence>
<keyword evidence="7" id="KW-0406">Ion transport</keyword>
<feature type="transmembrane region" description="Helical" evidence="10">
    <location>
        <begin position="455"/>
        <end position="474"/>
    </location>
</feature>
<feature type="transmembrane region" description="Helical" evidence="10">
    <location>
        <begin position="754"/>
        <end position="772"/>
    </location>
</feature>
<feature type="transmembrane region" description="Helical" evidence="10">
    <location>
        <begin position="246"/>
        <end position="267"/>
    </location>
</feature>
<evidence type="ECO:0000259" key="11">
    <source>
        <dbReference type="Pfam" id="PF00361"/>
    </source>
</evidence>
<evidence type="ECO:0000256" key="7">
    <source>
        <dbReference type="ARBA" id="ARBA00023065"/>
    </source>
</evidence>